<organism evidence="4 5">
    <name type="scientific">Candida maltosa (strain Xu316)</name>
    <name type="common">Yeast</name>
    <dbReference type="NCBI Taxonomy" id="1245528"/>
    <lineage>
        <taxon>Eukaryota</taxon>
        <taxon>Fungi</taxon>
        <taxon>Dikarya</taxon>
        <taxon>Ascomycota</taxon>
        <taxon>Saccharomycotina</taxon>
        <taxon>Pichiomycetes</taxon>
        <taxon>Debaryomycetaceae</taxon>
        <taxon>Candida/Lodderomyces clade</taxon>
        <taxon>Candida</taxon>
    </lineage>
</organism>
<dbReference type="AlphaFoldDB" id="M3IJW1"/>
<keyword evidence="3" id="KW-1133">Transmembrane helix</keyword>
<dbReference type="HOGENOM" id="CLU_028610_0_0_1"/>
<keyword evidence="3" id="KW-0472">Membrane</keyword>
<dbReference type="PANTHER" id="PTHR47563">
    <property type="entry name" value="PROTEIN FMP25, MITOCHONDRIAL"/>
    <property type="match status" value="1"/>
</dbReference>
<gene>
    <name evidence="4" type="ORF">G210_3086</name>
</gene>
<dbReference type="InterPro" id="IPR053245">
    <property type="entry name" value="MitoProcess-Associated"/>
</dbReference>
<dbReference type="STRING" id="1245528.M3IJW1"/>
<feature type="transmembrane region" description="Helical" evidence="3">
    <location>
        <begin position="133"/>
        <end position="151"/>
    </location>
</feature>
<dbReference type="OrthoDB" id="10256179at2759"/>
<feature type="repeat" description="RCC1" evidence="1">
    <location>
        <begin position="422"/>
        <end position="476"/>
    </location>
</feature>
<dbReference type="Proteomes" id="UP000011777">
    <property type="component" value="Unassembled WGS sequence"/>
</dbReference>
<accession>M3IJW1</accession>
<dbReference type="Pfam" id="PF13540">
    <property type="entry name" value="RCC1_2"/>
    <property type="match status" value="1"/>
</dbReference>
<feature type="compositionally biased region" description="Basic and acidic residues" evidence="2">
    <location>
        <begin position="54"/>
        <end position="70"/>
    </location>
</feature>
<dbReference type="eggNOG" id="KOG1426">
    <property type="taxonomic scope" value="Eukaryota"/>
</dbReference>
<evidence type="ECO:0000256" key="3">
    <source>
        <dbReference type="SAM" id="Phobius"/>
    </source>
</evidence>
<proteinExistence type="predicted"/>
<dbReference type="GO" id="GO:0005743">
    <property type="term" value="C:mitochondrial inner membrane"/>
    <property type="evidence" value="ECO:0007669"/>
    <property type="project" value="TreeGrafter"/>
</dbReference>
<keyword evidence="5" id="KW-1185">Reference proteome</keyword>
<dbReference type="GO" id="GO:0034551">
    <property type="term" value="P:mitochondrial respiratory chain complex III assembly"/>
    <property type="evidence" value="ECO:0007669"/>
    <property type="project" value="TreeGrafter"/>
</dbReference>
<sequence>MISRVRTLQRILPKRVVFVRYNSSKDKYSSIEEFNKQKTEYNIGYNFKSLGSLDEDKPLGKPEQHTEKPFVPEQNEEDAPFDINAILENDPRLLKFRPGSAEYRDELRRLHKEFEENQQKAKSSDEFFHRMKGVGLGFLILVGIISGHQIFMNYDSLKNRLLMNYNYGDMKEESVKPVVEKNVKSMNYMLEKLTKELTDENLSQVQDSKERSGVYFIGDNSKIPLRIPFFNDMYLKDAYAGKGHLIAVTDKGKVYEWKKGWENARLVNLPFTIDRITPTNDFFYFLTNKGEVVYIPRNDNTENFIPLQRRNWFGLLKTQTYNKLDFTNASQIASGADHLLILNKKGQVYVVNSSEKPINRGQYGPSYSPFDKKDIPVNQPIELTLLNNKIVATAKGDKTLVARTFDSIASGKYFNMVSDNDGNIWTWGDNSFGQCGDINTTDLRPIPRIAFDKSDLKRILRNIVPGAKEDLIVTKKIVAGSTSSYVLVNYLNQDIIMSFGNGINGQLGGGRYMQVCCAPEIIKSLVGLSEFDESTNSVKPIGVKDISVGDKHLFITLDNVGQNKDVYAIGENENGQYGNGKKIKSCKPTKLPRLIEPEDGNDKLKLVKNLSDTNTKRLSLLSDWTIGKNTVDQVIFAGDDASIIYYNKKK</sequence>
<evidence type="ECO:0000256" key="2">
    <source>
        <dbReference type="SAM" id="MobiDB-lite"/>
    </source>
</evidence>
<dbReference type="PROSITE" id="PS50012">
    <property type="entry name" value="RCC1_3"/>
    <property type="match status" value="1"/>
</dbReference>
<evidence type="ECO:0000313" key="4">
    <source>
        <dbReference type="EMBL" id="EMG46666.1"/>
    </source>
</evidence>
<name>M3IJW1_CANMX</name>
<reference evidence="4 5" key="1">
    <citation type="submission" date="2013-02" db="EMBL/GenBank/DDBJ databases">
        <title>Genome sequence of Candida maltosa Xu316, a potential industrial strain for xylitol and ethanol production.</title>
        <authorList>
            <person name="Yu J."/>
            <person name="Wang Q."/>
            <person name="Geng X."/>
            <person name="Bao W."/>
            <person name="He P."/>
            <person name="Cai J."/>
        </authorList>
    </citation>
    <scope>NUCLEOTIDE SEQUENCE [LARGE SCALE GENOMIC DNA]</scope>
    <source>
        <strain evidence="5">Xu316</strain>
    </source>
</reference>
<dbReference type="SUPFAM" id="SSF50985">
    <property type="entry name" value="RCC1/BLIP-II"/>
    <property type="match status" value="1"/>
</dbReference>
<evidence type="ECO:0000313" key="5">
    <source>
        <dbReference type="Proteomes" id="UP000011777"/>
    </source>
</evidence>
<dbReference type="PANTHER" id="PTHR47563:SF1">
    <property type="entry name" value="PROTEIN FMP25, MITOCHONDRIAL"/>
    <property type="match status" value="1"/>
</dbReference>
<keyword evidence="3" id="KW-0812">Transmembrane</keyword>
<dbReference type="InterPro" id="IPR000408">
    <property type="entry name" value="Reg_chr_condens"/>
</dbReference>
<dbReference type="InterPro" id="IPR009091">
    <property type="entry name" value="RCC1/BLIP-II"/>
</dbReference>
<dbReference type="OMA" id="YDQPHEI"/>
<dbReference type="EMBL" id="AOGT01001920">
    <property type="protein sequence ID" value="EMG46666.1"/>
    <property type="molecule type" value="Genomic_DNA"/>
</dbReference>
<feature type="region of interest" description="Disordered" evidence="2">
    <location>
        <begin position="54"/>
        <end position="75"/>
    </location>
</feature>
<dbReference type="Gene3D" id="2.130.10.30">
    <property type="entry name" value="Regulator of chromosome condensation 1/beta-lactamase-inhibitor protein II"/>
    <property type="match status" value="1"/>
</dbReference>
<comment type="caution">
    <text evidence="4">The sequence shown here is derived from an EMBL/GenBank/DDBJ whole genome shotgun (WGS) entry which is preliminary data.</text>
</comment>
<protein>
    <submittedName>
        <fullName evidence="4">Uncharacterized protein</fullName>
    </submittedName>
</protein>
<evidence type="ECO:0000256" key="1">
    <source>
        <dbReference type="PROSITE-ProRule" id="PRU00235"/>
    </source>
</evidence>